<dbReference type="InParanoid" id="A0A3Q7ITU9"/>
<protein>
    <submittedName>
        <fullName evidence="2">Uncharacterized protein</fullName>
    </submittedName>
</protein>
<dbReference type="Proteomes" id="UP000004994">
    <property type="component" value="Chromosome 11"/>
</dbReference>
<reference evidence="2" key="1">
    <citation type="journal article" date="2012" name="Nature">
        <title>The tomato genome sequence provides insights into fleshy fruit evolution.</title>
        <authorList>
            <consortium name="Tomato Genome Consortium"/>
        </authorList>
    </citation>
    <scope>NUCLEOTIDE SEQUENCE [LARGE SCALE GENOMIC DNA]</scope>
    <source>
        <strain evidence="2">cv. Heinz 1706</strain>
    </source>
</reference>
<evidence type="ECO:0000256" key="1">
    <source>
        <dbReference type="SAM" id="MobiDB-lite"/>
    </source>
</evidence>
<evidence type="ECO:0000313" key="2">
    <source>
        <dbReference type="EnsemblPlants" id="Solyc11g020690.1.1.1"/>
    </source>
</evidence>
<dbReference type="AlphaFoldDB" id="A0A3Q7ITU9"/>
<name>A0A3Q7ITU9_SOLLC</name>
<organism evidence="2">
    <name type="scientific">Solanum lycopersicum</name>
    <name type="common">Tomato</name>
    <name type="synonym">Lycopersicon esculentum</name>
    <dbReference type="NCBI Taxonomy" id="4081"/>
    <lineage>
        <taxon>Eukaryota</taxon>
        <taxon>Viridiplantae</taxon>
        <taxon>Streptophyta</taxon>
        <taxon>Embryophyta</taxon>
        <taxon>Tracheophyta</taxon>
        <taxon>Spermatophyta</taxon>
        <taxon>Magnoliopsida</taxon>
        <taxon>eudicotyledons</taxon>
        <taxon>Gunneridae</taxon>
        <taxon>Pentapetalae</taxon>
        <taxon>asterids</taxon>
        <taxon>lamiids</taxon>
        <taxon>Solanales</taxon>
        <taxon>Solanaceae</taxon>
        <taxon>Solanoideae</taxon>
        <taxon>Solaneae</taxon>
        <taxon>Solanum</taxon>
        <taxon>Solanum subgen. Lycopersicon</taxon>
    </lineage>
</organism>
<reference evidence="2" key="2">
    <citation type="submission" date="2019-01" db="UniProtKB">
        <authorList>
            <consortium name="EnsemblPlants"/>
        </authorList>
    </citation>
    <scope>IDENTIFICATION</scope>
    <source>
        <strain evidence="2">cv. Heinz 1706</strain>
    </source>
</reference>
<keyword evidence="3" id="KW-1185">Reference proteome</keyword>
<feature type="region of interest" description="Disordered" evidence="1">
    <location>
        <begin position="74"/>
        <end position="96"/>
    </location>
</feature>
<proteinExistence type="predicted"/>
<dbReference type="Gramene" id="Solyc11g020690.1.1">
    <property type="protein sequence ID" value="Solyc11g020690.1.1.1"/>
    <property type="gene ID" value="Solyc11g020690.1"/>
</dbReference>
<dbReference type="PaxDb" id="4081-Solyc11g020690.1.1"/>
<evidence type="ECO:0000313" key="3">
    <source>
        <dbReference type="Proteomes" id="UP000004994"/>
    </source>
</evidence>
<sequence>MVLSAAAGWRREKTEANRGVASAVHCRCCCFSKLLLSLGAADLTPVEPFGIVCCCSCCLVSRAFVFCWQLHHSPLPAGTKRKKRRRRGLEGRRGNM</sequence>
<dbReference type="EnsemblPlants" id="Solyc11g020690.1.1">
    <property type="protein sequence ID" value="Solyc11g020690.1.1.1"/>
    <property type="gene ID" value="Solyc11g020690.1"/>
</dbReference>
<accession>A0A3Q7ITU9</accession>